<dbReference type="OrthoDB" id="8774933at2"/>
<gene>
    <name evidence="1" type="ORF">L21SP5_03646</name>
</gene>
<keyword evidence="2" id="KW-1185">Reference proteome</keyword>
<dbReference type="RefSeq" id="WP_057954549.1">
    <property type="nucleotide sequence ID" value="NZ_CP013118.1"/>
</dbReference>
<protein>
    <submittedName>
        <fullName evidence="1">Uncharacterized protein</fullName>
    </submittedName>
</protein>
<dbReference type="EMBL" id="CP013118">
    <property type="protein sequence ID" value="ALO17247.1"/>
    <property type="molecule type" value="Genomic_DNA"/>
</dbReference>
<reference evidence="1 2" key="1">
    <citation type="submission" date="2015-11" db="EMBL/GenBank/DDBJ databases">
        <title>Description and complete genome sequence of a novel strain predominating in hypersaline microbial mats and representing a new family of the Bacteriodetes phylum.</title>
        <authorList>
            <person name="Spring S."/>
            <person name="Bunk B."/>
            <person name="Sproer C."/>
            <person name="Klenk H.-P."/>
        </authorList>
    </citation>
    <scope>NUCLEOTIDE SEQUENCE [LARGE SCALE GENOMIC DNA]</scope>
    <source>
        <strain evidence="1 2">L21-Spi-D4</strain>
    </source>
</reference>
<evidence type="ECO:0000313" key="2">
    <source>
        <dbReference type="Proteomes" id="UP000064893"/>
    </source>
</evidence>
<accession>A0A0S2I4I0</accession>
<dbReference type="STRING" id="1307839.L21SP5_03646"/>
<proteinExistence type="predicted"/>
<sequence length="183" mass="21739">MNIKEIVLDMTSRDLHRIRKSGTEIINNSQNEDQIKKLFPYRDEIYESTRNLRFTVNNVFYEFPIVIIDHHIKLKDNQGGICSCDLYLGAYSHFDPNVEKNNESMAFLVKGIGDYTHVYGLQCKKCDKRYHVSERHYHYIWYKWELMTKDIKDPIAKSEIEKVLKLYLDTLLSDKNLRGGRLQ</sequence>
<dbReference type="Proteomes" id="UP000064893">
    <property type="component" value="Chromosome"/>
</dbReference>
<organism evidence="1 2">
    <name type="scientific">Salinivirga cyanobacteriivorans</name>
    <dbReference type="NCBI Taxonomy" id="1307839"/>
    <lineage>
        <taxon>Bacteria</taxon>
        <taxon>Pseudomonadati</taxon>
        <taxon>Bacteroidota</taxon>
        <taxon>Bacteroidia</taxon>
        <taxon>Bacteroidales</taxon>
        <taxon>Salinivirgaceae</taxon>
        <taxon>Salinivirga</taxon>
    </lineage>
</organism>
<dbReference type="KEGG" id="blq:L21SP5_03646"/>
<evidence type="ECO:0000313" key="1">
    <source>
        <dbReference type="EMBL" id="ALO17247.1"/>
    </source>
</evidence>
<dbReference type="AlphaFoldDB" id="A0A0S2I4I0"/>
<name>A0A0S2I4I0_9BACT</name>